<dbReference type="GO" id="GO:0003723">
    <property type="term" value="F:RNA binding"/>
    <property type="evidence" value="ECO:0007669"/>
    <property type="project" value="InterPro"/>
</dbReference>
<dbReference type="InterPro" id="IPR004038">
    <property type="entry name" value="Ribosomal_eL8/eL30/eS12/Gad45"/>
</dbReference>
<dbReference type="GO" id="GO:0006412">
    <property type="term" value="P:translation"/>
    <property type="evidence" value="ECO:0007669"/>
    <property type="project" value="UniProtKB-UniRule"/>
</dbReference>
<name>A0A7C3IX42_9CREN</name>
<proteinExistence type="inferred from homology"/>
<keyword evidence="1 4" id="KW-0689">Ribosomal protein</keyword>
<organism evidence="6">
    <name type="scientific">Candidatus Methanomethylicus mesodigestus</name>
    <dbReference type="NCBI Taxonomy" id="1867258"/>
    <lineage>
        <taxon>Archaea</taxon>
        <taxon>Thermoproteota</taxon>
        <taxon>Methanosuratincolia</taxon>
        <taxon>Candidatus Methanomethylicales</taxon>
        <taxon>Candidatus Methanomethylicaceae</taxon>
        <taxon>Candidatus Methanomethylicus</taxon>
    </lineage>
</organism>
<comment type="similarity">
    <text evidence="4">Belongs to the eukaryotic ribosomal protein eL30 family.</text>
</comment>
<dbReference type="PANTHER" id="PTHR11449">
    <property type="entry name" value="RIBOSOMAL PROTEIN L30"/>
    <property type="match status" value="1"/>
</dbReference>
<dbReference type="GO" id="GO:0022625">
    <property type="term" value="C:cytosolic large ribosomal subunit"/>
    <property type="evidence" value="ECO:0007669"/>
    <property type="project" value="InterPro"/>
</dbReference>
<dbReference type="EMBL" id="DSTX01000004">
    <property type="protein sequence ID" value="HFK20350.1"/>
    <property type="molecule type" value="Genomic_DNA"/>
</dbReference>
<dbReference type="SUPFAM" id="SSF55315">
    <property type="entry name" value="L30e-like"/>
    <property type="match status" value="1"/>
</dbReference>
<evidence type="ECO:0000313" key="6">
    <source>
        <dbReference type="EMBL" id="HFK20350.1"/>
    </source>
</evidence>
<dbReference type="HAMAP" id="MF_00481">
    <property type="entry name" value="Ribosomal_eL30"/>
    <property type="match status" value="1"/>
</dbReference>
<accession>A0A7C3IX42</accession>
<sequence>MDLAKELKVAIGTGKVEVGYKVGLKTAAKKKAKMIVVASNAPDELMARIKAAAGETPIYRYPGTSWDLGGLCGKPYRVSTIAIIDPGESSILKIQEG</sequence>
<evidence type="ECO:0000259" key="5">
    <source>
        <dbReference type="Pfam" id="PF01248"/>
    </source>
</evidence>
<reference evidence="6" key="1">
    <citation type="journal article" date="2020" name="mSystems">
        <title>Genome- and Community-Level Interaction Insights into Carbon Utilization and Element Cycling Functions of Hydrothermarchaeota in Hydrothermal Sediment.</title>
        <authorList>
            <person name="Zhou Z."/>
            <person name="Liu Y."/>
            <person name="Xu W."/>
            <person name="Pan J."/>
            <person name="Luo Z.H."/>
            <person name="Li M."/>
        </authorList>
    </citation>
    <scope>NUCLEOTIDE SEQUENCE [LARGE SCALE GENOMIC DNA]</scope>
    <source>
        <strain evidence="6">SpSt-468</strain>
    </source>
</reference>
<evidence type="ECO:0000256" key="2">
    <source>
        <dbReference type="ARBA" id="ARBA00023274"/>
    </source>
</evidence>
<keyword evidence="2 4" id="KW-0687">Ribonucleoprotein</keyword>
<evidence type="ECO:0000256" key="1">
    <source>
        <dbReference type="ARBA" id="ARBA00022980"/>
    </source>
</evidence>
<feature type="domain" description="Ribosomal protein eL8/eL30/eS12/Gadd45" evidence="5">
    <location>
        <begin position="2"/>
        <end position="92"/>
    </location>
</feature>
<dbReference type="InterPro" id="IPR029064">
    <property type="entry name" value="Ribosomal_eL30-like_sf"/>
</dbReference>
<dbReference type="AlphaFoldDB" id="A0A7C3IX42"/>
<dbReference type="InterPro" id="IPR039109">
    <property type="entry name" value="Ribosomal_eL30-like"/>
</dbReference>
<comment type="caution">
    <text evidence="6">The sequence shown here is derived from an EMBL/GenBank/DDBJ whole genome shotgun (WGS) entry which is preliminary data.</text>
</comment>
<dbReference type="Pfam" id="PF01248">
    <property type="entry name" value="Ribosomal_L7Ae"/>
    <property type="match status" value="1"/>
</dbReference>
<dbReference type="InterPro" id="IPR000231">
    <property type="entry name" value="Ribosomal_eL30"/>
</dbReference>
<dbReference type="Gene3D" id="3.30.1330.30">
    <property type="match status" value="1"/>
</dbReference>
<dbReference type="GO" id="GO:0003735">
    <property type="term" value="F:structural constituent of ribosome"/>
    <property type="evidence" value="ECO:0007669"/>
    <property type="project" value="InterPro"/>
</dbReference>
<evidence type="ECO:0000256" key="4">
    <source>
        <dbReference type="HAMAP-Rule" id="MF_00481"/>
    </source>
</evidence>
<dbReference type="NCBIfam" id="NF002172">
    <property type="entry name" value="PRK01018.1"/>
    <property type="match status" value="1"/>
</dbReference>
<evidence type="ECO:0000256" key="3">
    <source>
        <dbReference type="ARBA" id="ARBA00035231"/>
    </source>
</evidence>
<protein>
    <recommendedName>
        <fullName evidence="3 4">Large ribosomal subunit protein eL30</fullName>
    </recommendedName>
</protein>
<gene>
    <name evidence="4" type="primary">rpl30e</name>
    <name evidence="6" type="ORF">ENS19_03620</name>
</gene>